<accession>A0A433N7A7</accession>
<evidence type="ECO:0000313" key="15">
    <source>
        <dbReference type="EMBL" id="RUR77471.1"/>
    </source>
</evidence>
<evidence type="ECO:0000256" key="7">
    <source>
        <dbReference type="ARBA" id="ARBA00023078"/>
    </source>
</evidence>
<dbReference type="Gene3D" id="3.30.750.44">
    <property type="match status" value="1"/>
</dbReference>
<evidence type="ECO:0000256" key="2">
    <source>
        <dbReference type="ARBA" id="ARBA00009179"/>
    </source>
</evidence>
<organism evidence="15 16">
    <name type="scientific">Chlorogloeopsis fritschii PCC 6912</name>
    <dbReference type="NCBI Taxonomy" id="211165"/>
    <lineage>
        <taxon>Bacteria</taxon>
        <taxon>Bacillati</taxon>
        <taxon>Cyanobacteriota</taxon>
        <taxon>Cyanophyceae</taxon>
        <taxon>Nostocales</taxon>
        <taxon>Chlorogloeopsidaceae</taxon>
        <taxon>Chlorogloeopsis</taxon>
    </lineage>
</organism>
<feature type="domain" description="PDZ" evidence="14">
    <location>
        <begin position="161"/>
        <end position="231"/>
    </location>
</feature>
<dbReference type="InterPro" id="IPR001478">
    <property type="entry name" value="PDZ"/>
</dbReference>
<comment type="subcellular location">
    <subcellularLocation>
        <location evidence="1">Cellular thylakoid lumen</location>
    </subcellularLocation>
</comment>
<dbReference type="InterPro" id="IPR004447">
    <property type="entry name" value="Peptidase_S41A"/>
</dbReference>
<dbReference type="Pfam" id="PF13180">
    <property type="entry name" value="PDZ_2"/>
    <property type="match status" value="1"/>
</dbReference>
<dbReference type="InterPro" id="IPR036034">
    <property type="entry name" value="PDZ_sf"/>
</dbReference>
<dbReference type="SUPFAM" id="SSF52096">
    <property type="entry name" value="ClpP/crotonase"/>
    <property type="match status" value="1"/>
</dbReference>
<evidence type="ECO:0000256" key="10">
    <source>
        <dbReference type="ARBA" id="ARBA00066637"/>
    </source>
</evidence>
<dbReference type="Pfam" id="PF03572">
    <property type="entry name" value="Peptidase_S41"/>
    <property type="match status" value="1"/>
</dbReference>
<evidence type="ECO:0000256" key="1">
    <source>
        <dbReference type="ARBA" id="ARBA00004518"/>
    </source>
</evidence>
<name>A0A433N7A7_CHLFR</name>
<dbReference type="PANTHER" id="PTHR32060">
    <property type="entry name" value="TAIL-SPECIFIC PROTEASE"/>
    <property type="match status" value="1"/>
</dbReference>
<dbReference type="GO" id="GO:0006508">
    <property type="term" value="P:proteolysis"/>
    <property type="evidence" value="ECO:0007669"/>
    <property type="project" value="UniProtKB-KW"/>
</dbReference>
<dbReference type="PROSITE" id="PS50106">
    <property type="entry name" value="PDZ"/>
    <property type="match status" value="1"/>
</dbReference>
<evidence type="ECO:0000256" key="8">
    <source>
        <dbReference type="ARBA" id="ARBA00051784"/>
    </source>
</evidence>
<evidence type="ECO:0000256" key="11">
    <source>
        <dbReference type="ARBA" id="ARBA00069724"/>
    </source>
</evidence>
<keyword evidence="4" id="KW-0732">Signal</keyword>
<dbReference type="GO" id="GO:0004252">
    <property type="term" value="F:serine-type endopeptidase activity"/>
    <property type="evidence" value="ECO:0007669"/>
    <property type="project" value="UniProtKB-EC"/>
</dbReference>
<dbReference type="EC" id="3.4.21.102" evidence="10"/>
<dbReference type="PANTHER" id="PTHR32060:SF30">
    <property type="entry name" value="CARBOXY-TERMINAL PROCESSING PROTEASE CTPA"/>
    <property type="match status" value="1"/>
</dbReference>
<comment type="caution">
    <text evidence="15">The sequence shown here is derived from an EMBL/GenBank/DDBJ whole genome shotgun (WGS) entry which is preliminary data.</text>
</comment>
<dbReference type="GO" id="GO:0007165">
    <property type="term" value="P:signal transduction"/>
    <property type="evidence" value="ECO:0007669"/>
    <property type="project" value="TreeGrafter"/>
</dbReference>
<keyword evidence="7" id="KW-0793">Thylakoid</keyword>
<comment type="catalytic activity">
    <reaction evidence="8">
        <text>The enzyme shows specific recognition of a C-terminal tripeptide, Xaa-Yaa-Zaa, in which Xaa is preferably Ala or Leu, Yaa is preferably Ala or Tyr, and Zaa is preferably Ala, but then cleaves at a variable distance from the C-terminus. A typical cleavage is -Ala-Ala-|-Arg-Ala-Ala-Lys-Glu-Asn-Tyr-Ala-Leu-Ala-Ala.</text>
        <dbReference type="EC" id="3.4.21.102"/>
    </reaction>
</comment>
<evidence type="ECO:0000256" key="13">
    <source>
        <dbReference type="RuleBase" id="RU004404"/>
    </source>
</evidence>
<comment type="similarity">
    <text evidence="2 13">Belongs to the peptidase S41A family.</text>
</comment>
<dbReference type="AlphaFoldDB" id="A0A433N7A7"/>
<dbReference type="InterPro" id="IPR054626">
    <property type="entry name" value="Cterm_S41_CtpC"/>
</dbReference>
<evidence type="ECO:0000313" key="16">
    <source>
        <dbReference type="Proteomes" id="UP000268857"/>
    </source>
</evidence>
<comment type="function">
    <text evidence="9">Cleavage of the 16 C-terminal residues from the D1 precursor of photosystem II (PSII). This proteolytic processing is necessary to allow the light-driven assembly of the oxygen-evolving cluster (a tetranuclear manganese), which is responsible for photosynthetic water oxidation.</text>
</comment>
<dbReference type="FunFam" id="3.90.226.10:FF:000023">
    <property type="entry name" value="Carboxyl-terminal processing protease"/>
    <property type="match status" value="1"/>
</dbReference>
<reference evidence="15 16" key="1">
    <citation type="journal article" date="2019" name="Genome Biol. Evol.">
        <title>Day and night: Metabolic profiles and evolutionary relationships of six axenic non-marine cyanobacteria.</title>
        <authorList>
            <person name="Will S.E."/>
            <person name="Henke P."/>
            <person name="Boedeker C."/>
            <person name="Huang S."/>
            <person name="Brinkmann H."/>
            <person name="Rohde M."/>
            <person name="Jarek M."/>
            <person name="Friedl T."/>
            <person name="Seufert S."/>
            <person name="Schumacher M."/>
            <person name="Overmann J."/>
            <person name="Neumann-Schaal M."/>
            <person name="Petersen J."/>
        </authorList>
    </citation>
    <scope>NUCLEOTIDE SEQUENCE [LARGE SCALE GENOMIC DNA]</scope>
    <source>
        <strain evidence="15 16">PCC 6912</strain>
    </source>
</reference>
<sequence>MGTVALPLLQIEMAIASRARLDTATGQQKVHIDGTKTDSEVNIVSQGDTYTLLTNTSHSLASAELAKLPQPIPVQSFKPSTQTVSNSTLLKRSPKELIDEVWQIIYRQYVDSSFNRVNWQAVRREYLNKSYSSNQEAYKSIREMLKKLNDPYTRFMDPQEFKNLQTETSGELTGIGIQIGLDDKTKQLIVIAPIEDTPAFKVGILAKDIITNINGKSTKGMDTDQAVSLIRGEPGTKVNLTILRNGQKKQFTITRARIEIHPVEFSQKQSSAGKIGYIRLKQFSANAAKEVRDAIKNLESKQVTGYILDLRNNPGGLFSSSVEITRMWLNQGAIVSMIDRQGEVEREVANGRALTNKPLVILVDQGSASASEIVSGALQDNKRAVLVGSKTFGKGLVQSVRSLDDGSGITVTIAKYHTPSGRDINKQGINPDIAVNLNDKQLQNLWLQERDKIATLADPQFAKAVQVLGSLKR</sequence>
<dbReference type="InterPro" id="IPR005151">
    <property type="entry name" value="Tail-specific_protease"/>
</dbReference>
<dbReference type="FunFam" id="3.30.750.44:FF:000002">
    <property type="entry name" value="carboxyl-terminal-processing peptidase 2, chloroplastic"/>
    <property type="match status" value="1"/>
</dbReference>
<evidence type="ECO:0000256" key="5">
    <source>
        <dbReference type="ARBA" id="ARBA00022801"/>
    </source>
</evidence>
<dbReference type="SUPFAM" id="SSF50156">
    <property type="entry name" value="PDZ domain-like"/>
    <property type="match status" value="1"/>
</dbReference>
<dbReference type="EMBL" id="RSCJ01000017">
    <property type="protein sequence ID" value="RUR77471.1"/>
    <property type="molecule type" value="Genomic_DNA"/>
</dbReference>
<dbReference type="SMART" id="SM00228">
    <property type="entry name" value="PDZ"/>
    <property type="match status" value="1"/>
</dbReference>
<gene>
    <name evidence="15" type="ORF">PCC6912_38620</name>
</gene>
<dbReference type="InterPro" id="IPR029045">
    <property type="entry name" value="ClpP/crotonase-like_dom_sf"/>
</dbReference>
<evidence type="ECO:0000256" key="9">
    <source>
        <dbReference type="ARBA" id="ARBA00053093"/>
    </source>
</evidence>
<dbReference type="FunFam" id="2.30.42.10:FF:000063">
    <property type="entry name" value="Peptidase, S41 family"/>
    <property type="match status" value="1"/>
</dbReference>
<proteinExistence type="inferred from homology"/>
<evidence type="ECO:0000256" key="4">
    <source>
        <dbReference type="ARBA" id="ARBA00022729"/>
    </source>
</evidence>
<evidence type="ECO:0000259" key="14">
    <source>
        <dbReference type="PROSITE" id="PS50106"/>
    </source>
</evidence>
<protein>
    <recommendedName>
        <fullName evidence="11">Carboxyl-terminal-processing protease</fullName>
        <ecNumber evidence="10">3.4.21.102</ecNumber>
    </recommendedName>
    <alternativeName>
        <fullName evidence="12">CtpA</fullName>
    </alternativeName>
</protein>
<keyword evidence="16" id="KW-1185">Reference proteome</keyword>
<evidence type="ECO:0000256" key="3">
    <source>
        <dbReference type="ARBA" id="ARBA00022670"/>
    </source>
</evidence>
<evidence type="ECO:0000256" key="12">
    <source>
        <dbReference type="ARBA" id="ARBA00080563"/>
    </source>
</evidence>
<dbReference type="Proteomes" id="UP000268857">
    <property type="component" value="Unassembled WGS sequence"/>
</dbReference>
<dbReference type="SMART" id="SM00245">
    <property type="entry name" value="TSPc"/>
    <property type="match status" value="1"/>
</dbReference>
<dbReference type="STRING" id="211165.GCA_000317285_02809"/>
<dbReference type="CDD" id="cd06782">
    <property type="entry name" value="cpPDZ_CPP-like"/>
    <property type="match status" value="1"/>
</dbReference>
<dbReference type="GO" id="GO:0031979">
    <property type="term" value="C:plasma membrane-derived thylakoid lumen"/>
    <property type="evidence" value="ECO:0007669"/>
    <property type="project" value="UniProtKB-SubCell"/>
</dbReference>
<dbReference type="Gene3D" id="2.30.42.10">
    <property type="match status" value="1"/>
</dbReference>
<dbReference type="NCBIfam" id="NF045590">
    <property type="entry name" value="Cterm_S41_CtpC"/>
    <property type="match status" value="1"/>
</dbReference>
<keyword evidence="5 13" id="KW-0378">Hydrolase</keyword>
<keyword evidence="6 13" id="KW-0720">Serine protease</keyword>
<dbReference type="CDD" id="cd07560">
    <property type="entry name" value="Peptidase_S41_CPP"/>
    <property type="match status" value="1"/>
</dbReference>
<dbReference type="RefSeq" id="WP_016879555.1">
    <property type="nucleotide sequence ID" value="NZ_CP170746.1"/>
</dbReference>
<dbReference type="NCBIfam" id="TIGR00225">
    <property type="entry name" value="prc"/>
    <property type="match status" value="1"/>
</dbReference>
<dbReference type="GO" id="GO:0030288">
    <property type="term" value="C:outer membrane-bounded periplasmic space"/>
    <property type="evidence" value="ECO:0007669"/>
    <property type="project" value="TreeGrafter"/>
</dbReference>
<evidence type="ECO:0000256" key="6">
    <source>
        <dbReference type="ARBA" id="ARBA00022825"/>
    </source>
</evidence>
<dbReference type="Gene3D" id="3.90.226.10">
    <property type="entry name" value="2-enoyl-CoA Hydratase, Chain A, domain 1"/>
    <property type="match status" value="1"/>
</dbReference>
<keyword evidence="3 13" id="KW-0645">Protease</keyword>